<dbReference type="AlphaFoldDB" id="A0A6M3ZPX8"/>
<protein>
    <submittedName>
        <fullName evidence="1">DUF3037 domain-containing protein</fullName>
    </submittedName>
</protein>
<evidence type="ECO:0000313" key="1">
    <source>
        <dbReference type="EMBL" id="QJQ00050.1"/>
    </source>
</evidence>
<reference evidence="1 2" key="1">
    <citation type="journal article" date="2012" name="J. Bacteriol.">
        <title>Genome sequence of the pathogenic Herbaspirillum seropedicae strain Os34, isolated from rice roots.</title>
        <authorList>
            <person name="Ye W."/>
            <person name="Ye S."/>
            <person name="Liu J."/>
            <person name="Chang S."/>
            <person name="Chen M."/>
            <person name="Zhu B."/>
            <person name="Guo L."/>
            <person name="An Q."/>
        </authorList>
    </citation>
    <scope>NUCLEOTIDE SEQUENCE [LARGE SCALE GENOMIC DNA]</scope>
    <source>
        <strain evidence="1 2">Os34</strain>
    </source>
</reference>
<proteinExistence type="predicted"/>
<name>A0A6M3ZPX8_9BURK</name>
<sequence>MNYICQYAIVRFLPYAETGEFANVGLVLHCSQTGELHFRMMSKVGRITAFFEELDVAVYRRARGELIDELARMEQVFREHPQRTDPEFAKNLFQELTRPREAMLRFDKPRVVMTQDVDQKFEELYNFYIGRNFVTREYQEKLIEKEIRGALKQANLIGRYRQQTVGNRRYHARFPFVYSEDGMPVAAIKPLHLGQDEPTQIYDHGWEWVGKIRKLRREDVLPARVLFAVQSPAPGNQECVQVFREISDELLAQEVEVFDHRDVERILDFARLPA</sequence>
<dbReference type="Pfam" id="PF11236">
    <property type="entry name" value="DUF3037"/>
    <property type="match status" value="1"/>
</dbReference>
<dbReference type="EMBL" id="CP008956">
    <property type="protein sequence ID" value="QJQ00050.1"/>
    <property type="molecule type" value="Genomic_DNA"/>
</dbReference>
<dbReference type="InterPro" id="IPR021398">
    <property type="entry name" value="DUF3037"/>
</dbReference>
<gene>
    <name evidence="1" type="ORF">C798_07335</name>
</gene>
<accession>A0A6M3ZPX8</accession>
<dbReference type="RefSeq" id="WP_017454046.1">
    <property type="nucleotide sequence ID" value="NZ_CP008956.1"/>
</dbReference>
<dbReference type="Proteomes" id="UP000501648">
    <property type="component" value="Chromosome"/>
</dbReference>
<organism evidence="1 2">
    <name type="scientific">Herbaspirillum rubrisubalbicans Os34</name>
    <dbReference type="NCBI Taxonomy" id="1235827"/>
    <lineage>
        <taxon>Bacteria</taxon>
        <taxon>Pseudomonadati</taxon>
        <taxon>Pseudomonadota</taxon>
        <taxon>Betaproteobacteria</taxon>
        <taxon>Burkholderiales</taxon>
        <taxon>Oxalobacteraceae</taxon>
        <taxon>Herbaspirillum</taxon>
    </lineage>
</organism>
<evidence type="ECO:0000313" key="2">
    <source>
        <dbReference type="Proteomes" id="UP000501648"/>
    </source>
</evidence>